<evidence type="ECO:0000256" key="2">
    <source>
        <dbReference type="SAM" id="Phobius"/>
    </source>
</evidence>
<protein>
    <submittedName>
        <fullName evidence="3">Uncharacterized protein</fullName>
    </submittedName>
</protein>
<keyword evidence="4" id="KW-1185">Reference proteome</keyword>
<dbReference type="EMBL" id="GL379823">
    <property type="protein sequence ID" value="EGT48676.1"/>
    <property type="molecule type" value="Genomic_DNA"/>
</dbReference>
<dbReference type="OrthoDB" id="5876262at2759"/>
<feature type="transmembrane region" description="Helical" evidence="2">
    <location>
        <begin position="59"/>
        <end position="81"/>
    </location>
</feature>
<keyword evidence="2" id="KW-0812">Transmembrane</keyword>
<sequence>MASLNQSLSLFSLPSVREEERSDLFCEIQKLFHSFLIYKKKFPIFPESVAESGMRAFRALLICTLFFLLFPLADVFTSWMLTIKGDHHQIRALIQEIDNQILTNTNFANVLTLDSLQSYPEEKISWKDDIDSDVLPPNSMQRQTWKDEIPEKDARWVQMMRLGGRKKNLNLLQDILEKKPEPSYSVVKESEIMDILNVSSNDWKRQTDAPMTSRSQKVDLPWAKRRTPRSNNFKMPIYQPSLPSNLTWFSRIPSRSYRKPAATCSALAPVPPAPFTPRRVPKRHLPRHQPCFVHVNQSKWTCQKNWPSVVYQEPKFTVMPRVYKKKGMGRTGEKRKGEEIKLSDVCAKKASQSMRKIPRPTDQCAGWLRHERQSIGYKAPLPCKVPTYKPTIPKKSYKPSTTPSDDWHHKRSQYRAQLRSRA</sequence>
<proteinExistence type="predicted"/>
<feature type="region of interest" description="Disordered" evidence="1">
    <location>
        <begin position="389"/>
        <end position="422"/>
    </location>
</feature>
<reference evidence="4" key="1">
    <citation type="submission" date="2011-07" db="EMBL/GenBank/DDBJ databases">
        <authorList>
            <consortium name="Caenorhabditis brenneri Sequencing and Analysis Consortium"/>
            <person name="Wilson R.K."/>
        </authorList>
    </citation>
    <scope>NUCLEOTIDE SEQUENCE [LARGE SCALE GENOMIC DNA]</scope>
    <source>
        <strain evidence="4">PB2801</strain>
    </source>
</reference>
<name>G0MZS7_CAEBE</name>
<keyword evidence="2" id="KW-0472">Membrane</keyword>
<accession>G0MZS7</accession>
<organism evidence="4">
    <name type="scientific">Caenorhabditis brenneri</name>
    <name type="common">Nematode worm</name>
    <dbReference type="NCBI Taxonomy" id="135651"/>
    <lineage>
        <taxon>Eukaryota</taxon>
        <taxon>Metazoa</taxon>
        <taxon>Ecdysozoa</taxon>
        <taxon>Nematoda</taxon>
        <taxon>Chromadorea</taxon>
        <taxon>Rhabditida</taxon>
        <taxon>Rhabditina</taxon>
        <taxon>Rhabditomorpha</taxon>
        <taxon>Rhabditoidea</taxon>
        <taxon>Rhabditidae</taxon>
        <taxon>Peloderinae</taxon>
        <taxon>Caenorhabditis</taxon>
    </lineage>
</organism>
<dbReference type="Proteomes" id="UP000008068">
    <property type="component" value="Unassembled WGS sequence"/>
</dbReference>
<keyword evidence="2" id="KW-1133">Transmembrane helix</keyword>
<evidence type="ECO:0000313" key="4">
    <source>
        <dbReference type="Proteomes" id="UP000008068"/>
    </source>
</evidence>
<dbReference type="HOGENOM" id="CLU_650900_0_0_1"/>
<evidence type="ECO:0000313" key="3">
    <source>
        <dbReference type="EMBL" id="EGT48676.1"/>
    </source>
</evidence>
<dbReference type="AlphaFoldDB" id="G0MZS7"/>
<dbReference type="eggNOG" id="ENOG502THTS">
    <property type="taxonomic scope" value="Eukaryota"/>
</dbReference>
<dbReference type="InParanoid" id="G0MZS7"/>
<feature type="compositionally biased region" description="Basic residues" evidence="1">
    <location>
        <begin position="409"/>
        <end position="422"/>
    </location>
</feature>
<gene>
    <name evidence="3" type="ORF">CAEBREN_11181</name>
</gene>
<dbReference type="FunCoup" id="G0MZS7">
    <property type="interactions" value="175"/>
</dbReference>
<evidence type="ECO:0000256" key="1">
    <source>
        <dbReference type="SAM" id="MobiDB-lite"/>
    </source>
</evidence>